<feature type="compositionally biased region" description="Low complexity" evidence="2">
    <location>
        <begin position="1027"/>
        <end position="1037"/>
    </location>
</feature>
<evidence type="ECO:0000256" key="2">
    <source>
        <dbReference type="SAM" id="MobiDB-lite"/>
    </source>
</evidence>
<sequence length="1074" mass="118957">MALDAFFWGAVQEKLRLGKFYPDSKKPFWQVHTEPATPQDPDFPRQARDYSGALLFDSNSWVEEQLYLPPQPVFDNSKHATDSFLLKSCALLPIERAIFQPTCPVLQHEPRIQLLGVEAPIVETPPTPSLLDRPMDFIYTNPVFSAFASETLFLALVFWFLFKGSSSSVSIRSTESATQTTPQTTAEVSTQTTGQAPVQAPTQTPSQTAMATNLRRQTVLSSFLTVMFKITHREKQAAASLHLTELRQQKAVASLQLNELRQQKAVAYKLYQCFRFGYTQLREKCSKLEGLVMSLTAEKVTLEKDKKDLEQQLDVENLEAQKSREENVTLSSEKSKLTTDLKAKCEEVKLLQDAKASAENLRQELDTLNSKNTSLAADLQAKAAELEELKTARDEAEADLQEQIDQLSRDLKTRDVGYAALQSSLRQSQSEAAELRNAKAAIEAELQETTAELRKELQETDAKLNQDAEFRNETLRELQVITTGLEQEVNEVNSKHQLKDEENAELKQRLAALEKEQARELAVRDREIASLKEQLEEGDVEVETLKDAQIEADNDAETLREDLTSQTAKAEAEQQRLRSGNEDLHAKLSRAETEAKDLQDKLNSQSDTAQSEQQRVVTENQQLQEKLDRAEAEAESLQHKLDSQSSNAHAEKQRLLTEKQELSDGLNRAEAELEEKDTRLNASAEFSRELLAKNNEIDERLYRIVGENPAKINELTEANKQLDAENQELKEKVNRAETEHGEKESSLSELTEVNEQSLVDNEEVEAELSRKDVEVKEKEQDEGDLEISQPKKEVEQKPEQSAEKKSFFQTPDEMYKGMGSATGIGDLAISRWAHDGINTTQSPSPPVMQVPNPPTSSKPVQKKEFSSSSHAIDSKWAPKVKQVEAPSAPKALVNSAPPPSAPTGPKALRTTPTGPKKAYRNAASAQLVSAASSLPTVATEPDVAAGAAVGESVGAAAPQAGPAQNQVRRHLSQLHPRGVRYRVLTPQQAATRIPVPASAVSPAPPVARPAQDVASRDVQGSRWANGPASVPAPASAPRGGNRKKKPMTRMRRTASGSLLPEDCQKILAEQEEEL</sequence>
<dbReference type="PANTHER" id="PTHR45615">
    <property type="entry name" value="MYOSIN HEAVY CHAIN, NON-MUSCLE"/>
    <property type="match status" value="1"/>
</dbReference>
<keyword evidence="4" id="KW-1185">Reference proteome</keyword>
<feature type="region of interest" description="Disordered" evidence="2">
    <location>
        <begin position="733"/>
        <end position="821"/>
    </location>
</feature>
<feature type="region of interest" description="Disordered" evidence="2">
    <location>
        <begin position="174"/>
        <end position="209"/>
    </location>
</feature>
<dbReference type="GO" id="GO:0005737">
    <property type="term" value="C:cytoplasm"/>
    <property type="evidence" value="ECO:0007669"/>
    <property type="project" value="TreeGrafter"/>
</dbReference>
<dbReference type="GO" id="GO:0000146">
    <property type="term" value="F:microfilament motor activity"/>
    <property type="evidence" value="ECO:0007669"/>
    <property type="project" value="TreeGrafter"/>
</dbReference>
<feature type="compositionally biased region" description="Basic and acidic residues" evidence="2">
    <location>
        <begin position="625"/>
        <end position="642"/>
    </location>
</feature>
<dbReference type="GO" id="GO:0016460">
    <property type="term" value="C:myosin II complex"/>
    <property type="evidence" value="ECO:0007669"/>
    <property type="project" value="TreeGrafter"/>
</dbReference>
<feature type="compositionally biased region" description="Basic and acidic residues" evidence="2">
    <location>
        <begin position="733"/>
        <end position="746"/>
    </location>
</feature>
<feature type="compositionally biased region" description="Low complexity" evidence="2">
    <location>
        <begin position="955"/>
        <end position="964"/>
    </location>
</feature>
<gene>
    <name evidence="3" type="ORF">H2200_003814</name>
</gene>
<feature type="compositionally biased region" description="Polar residues" evidence="2">
    <location>
        <begin position="194"/>
        <end position="209"/>
    </location>
</feature>
<dbReference type="Proteomes" id="UP001172673">
    <property type="component" value="Unassembled WGS sequence"/>
</dbReference>
<feature type="compositionally biased region" description="Basic residues" evidence="2">
    <location>
        <begin position="967"/>
        <end position="979"/>
    </location>
</feature>
<feature type="compositionally biased region" description="Polar residues" evidence="2">
    <location>
        <begin position="601"/>
        <end position="624"/>
    </location>
</feature>
<feature type="compositionally biased region" description="Polar residues" evidence="2">
    <location>
        <begin position="747"/>
        <end position="759"/>
    </location>
</feature>
<feature type="compositionally biased region" description="Basic residues" evidence="2">
    <location>
        <begin position="1040"/>
        <end position="1052"/>
    </location>
</feature>
<protein>
    <submittedName>
        <fullName evidence="3">Uncharacterized protein</fullName>
    </submittedName>
</protein>
<feature type="region of interest" description="Disordered" evidence="2">
    <location>
        <begin position="547"/>
        <end position="652"/>
    </location>
</feature>
<name>A0AA39CL35_9EURO</name>
<feature type="compositionally biased region" description="Pro residues" evidence="2">
    <location>
        <begin position="843"/>
        <end position="856"/>
    </location>
</feature>
<dbReference type="GO" id="GO:0051015">
    <property type="term" value="F:actin filament binding"/>
    <property type="evidence" value="ECO:0007669"/>
    <property type="project" value="TreeGrafter"/>
</dbReference>
<feature type="coiled-coil region" evidence="1">
    <location>
        <begin position="243"/>
        <end position="326"/>
    </location>
</feature>
<feature type="coiled-coil region" evidence="1">
    <location>
        <begin position="351"/>
        <end position="463"/>
    </location>
</feature>
<dbReference type="PANTHER" id="PTHR45615:SF40">
    <property type="entry name" value="MYOSIN HEAVY CHAIN, NON-MUSCLE"/>
    <property type="match status" value="1"/>
</dbReference>
<feature type="compositionally biased region" description="Low complexity" evidence="2">
    <location>
        <begin position="174"/>
        <end position="193"/>
    </location>
</feature>
<feature type="region of interest" description="Disordered" evidence="2">
    <location>
        <begin position="955"/>
        <end position="979"/>
    </location>
</feature>
<comment type="caution">
    <text evidence="3">The sequence shown here is derived from an EMBL/GenBank/DDBJ whole genome shotgun (WGS) entry which is preliminary data.</text>
</comment>
<organism evidence="3 4">
    <name type="scientific">Cladophialophora chaetospira</name>
    <dbReference type="NCBI Taxonomy" id="386627"/>
    <lineage>
        <taxon>Eukaryota</taxon>
        <taxon>Fungi</taxon>
        <taxon>Dikarya</taxon>
        <taxon>Ascomycota</taxon>
        <taxon>Pezizomycotina</taxon>
        <taxon>Eurotiomycetes</taxon>
        <taxon>Chaetothyriomycetidae</taxon>
        <taxon>Chaetothyriales</taxon>
        <taxon>Herpotrichiellaceae</taxon>
        <taxon>Cladophialophora</taxon>
    </lineage>
</organism>
<evidence type="ECO:0000256" key="1">
    <source>
        <dbReference type="SAM" id="Coils"/>
    </source>
</evidence>
<feature type="compositionally biased region" description="Basic and acidic residues" evidence="2">
    <location>
        <begin position="570"/>
        <end position="600"/>
    </location>
</feature>
<evidence type="ECO:0000313" key="4">
    <source>
        <dbReference type="Proteomes" id="UP001172673"/>
    </source>
</evidence>
<dbReference type="GO" id="GO:0032982">
    <property type="term" value="C:myosin filament"/>
    <property type="evidence" value="ECO:0007669"/>
    <property type="project" value="TreeGrafter"/>
</dbReference>
<feature type="compositionally biased region" description="Basic and acidic residues" evidence="2">
    <location>
        <begin position="789"/>
        <end position="806"/>
    </location>
</feature>
<keyword evidence="1" id="KW-0175">Coiled coil</keyword>
<accession>A0AA39CL35</accession>
<feature type="compositionally biased region" description="Basic and acidic residues" evidence="2">
    <location>
        <begin position="767"/>
        <end position="779"/>
    </location>
</feature>
<feature type="region of interest" description="Disordered" evidence="2">
    <location>
        <begin position="994"/>
        <end position="1074"/>
    </location>
</feature>
<proteinExistence type="predicted"/>
<dbReference type="EMBL" id="JAPDRK010000005">
    <property type="protein sequence ID" value="KAJ9612217.1"/>
    <property type="molecule type" value="Genomic_DNA"/>
</dbReference>
<dbReference type="AlphaFoldDB" id="A0AA39CL35"/>
<feature type="region of interest" description="Disordered" evidence="2">
    <location>
        <begin position="834"/>
        <end position="921"/>
    </location>
</feature>
<evidence type="ECO:0000313" key="3">
    <source>
        <dbReference type="EMBL" id="KAJ9612217.1"/>
    </source>
</evidence>
<reference evidence="3" key="1">
    <citation type="submission" date="2022-10" db="EMBL/GenBank/DDBJ databases">
        <title>Culturing micro-colonial fungi from biological soil crusts in the Mojave desert and describing Neophaeococcomyces mojavensis, and introducing the new genera and species Taxawa tesnikishii.</title>
        <authorList>
            <person name="Kurbessoian T."/>
            <person name="Stajich J.E."/>
        </authorList>
    </citation>
    <scope>NUCLEOTIDE SEQUENCE</scope>
    <source>
        <strain evidence="3">TK_41</strain>
    </source>
</reference>